<gene>
    <name evidence="1" type="ORF">NKI36_24875</name>
</gene>
<protein>
    <recommendedName>
        <fullName evidence="3">Topoisomerase II</fullName>
    </recommendedName>
</protein>
<keyword evidence="2" id="KW-1185">Reference proteome</keyword>
<comment type="caution">
    <text evidence="1">The sequence shown here is derived from an EMBL/GenBank/DDBJ whole genome shotgun (WGS) entry which is preliminary data.</text>
</comment>
<evidence type="ECO:0008006" key="3">
    <source>
        <dbReference type="Google" id="ProtNLM"/>
    </source>
</evidence>
<dbReference type="EMBL" id="JAMYQB010000024">
    <property type="protein sequence ID" value="MER9407269.1"/>
    <property type="molecule type" value="Genomic_DNA"/>
</dbReference>
<evidence type="ECO:0000313" key="2">
    <source>
        <dbReference type="Proteomes" id="UP001433071"/>
    </source>
</evidence>
<evidence type="ECO:0000313" key="1">
    <source>
        <dbReference type="EMBL" id="MER9407269.1"/>
    </source>
</evidence>
<organism evidence="1 2">
    <name type="scientific">Mesorhizobium caraganae</name>
    <dbReference type="NCBI Taxonomy" id="483206"/>
    <lineage>
        <taxon>Bacteria</taxon>
        <taxon>Pseudomonadati</taxon>
        <taxon>Pseudomonadota</taxon>
        <taxon>Alphaproteobacteria</taxon>
        <taxon>Hyphomicrobiales</taxon>
        <taxon>Phyllobacteriaceae</taxon>
        <taxon>Mesorhizobium</taxon>
    </lineage>
</organism>
<dbReference type="RefSeq" id="WP_352561019.1">
    <property type="nucleotide sequence ID" value="NZ_JAMYQB010000024.1"/>
</dbReference>
<sequence length="359" mass="42043">MAKRDPVKTARNRKVEEMKEQLRILLPTVLAQTGIKKESSLNALIGGKAAEFIDLHHEVILSAEAYVNLYLKGFKAALSHPGMPENNHRRNYKIIKKSKAAREYFMLFLRRSYLKHYEELVRVRPHLDEAEIWIGQNNADYGLLITPRFKKSTKTWENDRSEIRHFPKLYWTIGHVVESGLVVDGDPDKIEFPNVEAYLTFFKNILVRASASPHEKEIARRYVDFVRAAPIPDAVPLLIPEFRFEGRLPKHKYRLDFTIIDPFTMDKVGYELSPWSTHGYLSKIKGLTQAKINEMAKDNFEKEMEKHRSFFKKHDIYTLIYTDKQLAKIDTVFDDMVKYLNPIDTVQQLDFDLMESFFK</sequence>
<reference evidence="1 2" key="1">
    <citation type="journal article" date="2024" name="Proc. Natl. Acad. Sci. U.S.A.">
        <title>The evolutionary genomics of adaptation to stress in wild rhizobium bacteria.</title>
        <authorList>
            <person name="Kehlet-Delgado H."/>
            <person name="Montoya A.P."/>
            <person name="Jensen K.T."/>
            <person name="Wendlandt C.E."/>
            <person name="Dexheimer C."/>
            <person name="Roberts M."/>
            <person name="Torres Martinez L."/>
            <person name="Friesen M.L."/>
            <person name="Griffitts J.S."/>
            <person name="Porter S.S."/>
        </authorList>
    </citation>
    <scope>NUCLEOTIDE SEQUENCE [LARGE SCALE GENOMIC DNA]</scope>
    <source>
        <strain evidence="1 2">M0641</strain>
    </source>
</reference>
<name>A0ABV1Z6A8_9HYPH</name>
<accession>A0ABV1Z6A8</accession>
<dbReference type="Proteomes" id="UP001433071">
    <property type="component" value="Unassembled WGS sequence"/>
</dbReference>
<proteinExistence type="predicted"/>